<organism evidence="2 3">
    <name type="scientific">Ollibium composti</name>
    <dbReference type="NCBI Taxonomy" id="2675109"/>
    <lineage>
        <taxon>Bacteria</taxon>
        <taxon>Pseudomonadati</taxon>
        <taxon>Pseudomonadota</taxon>
        <taxon>Alphaproteobacteria</taxon>
        <taxon>Hyphomicrobiales</taxon>
        <taxon>Phyllobacteriaceae</taxon>
        <taxon>Ollibium</taxon>
    </lineage>
</organism>
<sequence length="138" mass="15378">MASVLGGTILTRQLGRRQGAVLWGGFRVRDEGPGIGLIILVAAGAWAIFGHPMRDVRSWTGNATYQDQLDTLTDLVKKKKLGETPDYWLTKTNFFGAADRVALVFGLMGDLEFCQDLADLYERKYPQSNYYCLPANNE</sequence>
<comment type="caution">
    <text evidence="2">The sequence shown here is derived from an EMBL/GenBank/DDBJ whole genome shotgun (WGS) entry which is preliminary data.</text>
</comment>
<evidence type="ECO:0000256" key="1">
    <source>
        <dbReference type="SAM" id="Phobius"/>
    </source>
</evidence>
<evidence type="ECO:0000313" key="2">
    <source>
        <dbReference type="EMBL" id="THF58706.1"/>
    </source>
</evidence>
<protein>
    <submittedName>
        <fullName evidence="2">Uncharacterized protein</fullName>
    </submittedName>
</protein>
<feature type="transmembrane region" description="Helical" evidence="1">
    <location>
        <begin position="32"/>
        <end position="49"/>
    </location>
</feature>
<keyword evidence="1" id="KW-1133">Transmembrane helix</keyword>
<evidence type="ECO:0000313" key="3">
    <source>
        <dbReference type="Proteomes" id="UP000306441"/>
    </source>
</evidence>
<proteinExistence type="predicted"/>
<keyword evidence="1" id="KW-0812">Transmembrane</keyword>
<dbReference type="Proteomes" id="UP000306441">
    <property type="component" value="Unassembled WGS sequence"/>
</dbReference>
<reference evidence="2 3" key="1">
    <citation type="submission" date="2019-04" db="EMBL/GenBank/DDBJ databases">
        <title>Mesorhizobium composti sp. nov., isolated from compost.</title>
        <authorList>
            <person name="Lin S.-Y."/>
            <person name="Hameed A."/>
            <person name="Hsieh Y.-T."/>
            <person name="Young C.-C."/>
        </authorList>
    </citation>
    <scope>NUCLEOTIDE SEQUENCE [LARGE SCALE GENOMIC DNA]</scope>
    <source>
        <strain evidence="2 3">CC-YTH430</strain>
    </source>
</reference>
<dbReference type="EMBL" id="SSNY01000002">
    <property type="protein sequence ID" value="THF58706.1"/>
    <property type="molecule type" value="Genomic_DNA"/>
</dbReference>
<name>A0ABY2Q9R6_9HYPH</name>
<gene>
    <name evidence="2" type="ORF">E6C48_03340</name>
</gene>
<accession>A0ABY2Q9R6</accession>
<keyword evidence="3" id="KW-1185">Reference proteome</keyword>
<keyword evidence="1" id="KW-0472">Membrane</keyword>